<dbReference type="AlphaFoldDB" id="A0A450TH70"/>
<protein>
    <submittedName>
        <fullName evidence="1">Uncharacterized protein</fullName>
    </submittedName>
</protein>
<dbReference type="EMBL" id="CAADFE010000010">
    <property type="protein sequence ID" value="VFJ66535.1"/>
    <property type="molecule type" value="Genomic_DNA"/>
</dbReference>
<organism evidence="1">
    <name type="scientific">Candidatus Kentrum sp. FW</name>
    <dbReference type="NCBI Taxonomy" id="2126338"/>
    <lineage>
        <taxon>Bacteria</taxon>
        <taxon>Pseudomonadati</taxon>
        <taxon>Pseudomonadota</taxon>
        <taxon>Gammaproteobacteria</taxon>
        <taxon>Candidatus Kentrum</taxon>
    </lineage>
</organism>
<gene>
    <name evidence="1" type="ORF">BECKFW1821C_GA0114237_10107</name>
</gene>
<evidence type="ECO:0000313" key="1">
    <source>
        <dbReference type="EMBL" id="VFJ66535.1"/>
    </source>
</evidence>
<accession>A0A450TH70</accession>
<proteinExistence type="predicted"/>
<reference evidence="1" key="1">
    <citation type="submission" date="2019-02" db="EMBL/GenBank/DDBJ databases">
        <authorList>
            <person name="Gruber-Vodicka R. H."/>
            <person name="Seah K. B. B."/>
        </authorList>
    </citation>
    <scope>NUCLEOTIDE SEQUENCE</scope>
    <source>
        <strain evidence="1">BECK_BZ131</strain>
    </source>
</reference>
<name>A0A450TH70_9GAMM</name>
<sequence>MQLPSEFLERLPLFFDCFVFLSEGLPLLFESLVFLSEGLPLLFESLVFLSESLSLFLDDFILAIDVALQVLEIPEDFVFDVHDVPDLLVGDGAMEQPNQRSIFLRVGGLVHLQDMFIIRRHAPLVEETQELFQFGFALFAKGGDLDDEGIVGQAFDEFLAAGEPLAGGDVIALPDHLDDRSTQSIQRVPQEIDGNDMQMFFL</sequence>